<protein>
    <recommendedName>
        <fullName evidence="1">Integrase catalytic domain-containing protein</fullName>
    </recommendedName>
</protein>
<dbReference type="InterPro" id="IPR050951">
    <property type="entry name" value="Retrovirus_Pol_polyprotein"/>
</dbReference>
<evidence type="ECO:0000313" key="3">
    <source>
        <dbReference type="Proteomes" id="UP000507470"/>
    </source>
</evidence>
<accession>A0A6J8BYZ8</accession>
<proteinExistence type="predicted"/>
<keyword evidence="3" id="KW-1185">Reference proteome</keyword>
<dbReference type="OrthoDB" id="6127576at2759"/>
<dbReference type="GO" id="GO:0003676">
    <property type="term" value="F:nucleic acid binding"/>
    <property type="evidence" value="ECO:0007669"/>
    <property type="project" value="InterPro"/>
</dbReference>
<evidence type="ECO:0000259" key="1">
    <source>
        <dbReference type="PROSITE" id="PS50994"/>
    </source>
</evidence>
<reference evidence="2 3" key="1">
    <citation type="submission" date="2020-06" db="EMBL/GenBank/DDBJ databases">
        <authorList>
            <person name="Li R."/>
            <person name="Bekaert M."/>
        </authorList>
    </citation>
    <scope>NUCLEOTIDE SEQUENCE [LARGE SCALE GENOMIC DNA]</scope>
    <source>
        <strain evidence="3">wild</strain>
    </source>
</reference>
<dbReference type="PANTHER" id="PTHR37984">
    <property type="entry name" value="PROTEIN CBG26694"/>
    <property type="match status" value="1"/>
</dbReference>
<gene>
    <name evidence="2" type="ORF">MCOR_24382</name>
</gene>
<dbReference type="SUPFAM" id="SSF53098">
    <property type="entry name" value="Ribonuclease H-like"/>
    <property type="match status" value="1"/>
</dbReference>
<dbReference type="Gene3D" id="3.30.420.10">
    <property type="entry name" value="Ribonuclease H-like superfamily/Ribonuclease H"/>
    <property type="match status" value="1"/>
</dbReference>
<evidence type="ECO:0000313" key="2">
    <source>
        <dbReference type="EMBL" id="CAC5389183.1"/>
    </source>
</evidence>
<dbReference type="Pfam" id="PF00665">
    <property type="entry name" value="rve"/>
    <property type="match status" value="1"/>
</dbReference>
<dbReference type="PROSITE" id="PS50994">
    <property type="entry name" value="INTEGRASE"/>
    <property type="match status" value="1"/>
</dbReference>
<organism evidence="2 3">
    <name type="scientific">Mytilus coruscus</name>
    <name type="common">Sea mussel</name>
    <dbReference type="NCBI Taxonomy" id="42192"/>
    <lineage>
        <taxon>Eukaryota</taxon>
        <taxon>Metazoa</taxon>
        <taxon>Spiralia</taxon>
        <taxon>Lophotrochozoa</taxon>
        <taxon>Mollusca</taxon>
        <taxon>Bivalvia</taxon>
        <taxon>Autobranchia</taxon>
        <taxon>Pteriomorphia</taxon>
        <taxon>Mytilida</taxon>
        <taxon>Mytiloidea</taxon>
        <taxon>Mytilidae</taxon>
        <taxon>Mytilinae</taxon>
        <taxon>Mytilus</taxon>
    </lineage>
</organism>
<dbReference type="EMBL" id="CACVKT020004324">
    <property type="protein sequence ID" value="CAC5389183.1"/>
    <property type="molecule type" value="Genomic_DNA"/>
</dbReference>
<dbReference type="Proteomes" id="UP000507470">
    <property type="component" value="Unassembled WGS sequence"/>
</dbReference>
<dbReference type="InterPro" id="IPR012337">
    <property type="entry name" value="RNaseH-like_sf"/>
</dbReference>
<sequence length="244" mass="27874">MQPYLSCRQFAHPPMNRLIALLKDAGVWKEEYEQEMSTIEEQCEICKRYAKAAPRPVVSLPMVSQYNEKVAMDLKQWNGRYILHMIDMWSRYTVSVFIDRKKTTGVIEKMMNNWIGIFGVMGTILTDNGGEFSSDKNREVASILNVKVYTTAGDSPFQNGLCGRVHYKLPNSNTWTKSTVLSKAGKTTGKNKHWCNVQDDVDEDKKSVDFDKVEWKKVTGDSDMNEIGVNMTNSSYLNDEEIAK</sequence>
<name>A0A6J8BYZ8_MYTCO</name>
<dbReference type="AlphaFoldDB" id="A0A6J8BYZ8"/>
<dbReference type="PANTHER" id="PTHR37984:SF5">
    <property type="entry name" value="PROTEIN NYNRIN-LIKE"/>
    <property type="match status" value="1"/>
</dbReference>
<dbReference type="InterPro" id="IPR036397">
    <property type="entry name" value="RNaseH_sf"/>
</dbReference>
<dbReference type="GO" id="GO:0015074">
    <property type="term" value="P:DNA integration"/>
    <property type="evidence" value="ECO:0007669"/>
    <property type="project" value="InterPro"/>
</dbReference>
<feature type="domain" description="Integrase catalytic" evidence="1">
    <location>
        <begin position="57"/>
        <end position="169"/>
    </location>
</feature>
<dbReference type="InterPro" id="IPR001584">
    <property type="entry name" value="Integrase_cat-core"/>
</dbReference>